<dbReference type="AlphaFoldDB" id="A0A0A0VC69"/>
<evidence type="ECO:0000313" key="2">
    <source>
        <dbReference type="EMBL" id="AIW62513.1"/>
    </source>
</evidence>
<proteinExistence type="evidence at transcript level"/>
<reference evidence="2" key="2">
    <citation type="journal article" date="2014" name="J. Proteome Res.">
        <title>Spit and venom from scytodes spiders: a diverse and distinct cocktail.</title>
        <authorList>
            <person name="Zobel-Thropp P.A."/>
            <person name="Correa S.M."/>
            <person name="Garb J.E."/>
            <person name="Binford G.J."/>
        </authorList>
    </citation>
    <scope>NUCLEOTIDE SEQUENCE</scope>
    <source>
        <tissue evidence="2">Venom gland</tissue>
    </source>
</reference>
<reference evidence="2" key="1">
    <citation type="submission" date="2013-11" db="EMBL/GenBank/DDBJ databases">
        <authorList>
            <person name="Thropp P.A."/>
            <person name="Correa S.M."/>
            <person name="Garb J.E."/>
            <person name="Binford G.J."/>
        </authorList>
    </citation>
    <scope>NUCLEOTIDE SEQUENCE</scope>
    <source>
        <tissue evidence="2">Venom gland</tissue>
    </source>
</reference>
<protein>
    <submittedName>
        <fullName evidence="2">Venom peptide U4-SYTX-Sth1a</fullName>
    </submittedName>
</protein>
<keyword evidence="1" id="KW-0732">Signal</keyword>
<name>A0A0A0VC69_SCYTH</name>
<dbReference type="EMBL" id="KF860562">
    <property type="protein sequence ID" value="AIW62513.1"/>
    <property type="molecule type" value="mRNA"/>
</dbReference>
<organism evidence="2">
    <name type="scientific">Scytodes thoracica</name>
    <name type="common">Spitting spider</name>
    <name type="synonym">Aranea thoracica</name>
    <dbReference type="NCBI Taxonomy" id="1112478"/>
    <lineage>
        <taxon>Eukaryota</taxon>
        <taxon>Metazoa</taxon>
        <taxon>Ecdysozoa</taxon>
        <taxon>Arthropoda</taxon>
        <taxon>Chelicerata</taxon>
        <taxon>Arachnida</taxon>
        <taxon>Araneae</taxon>
        <taxon>Araneomorphae</taxon>
        <taxon>Haplogynae</taxon>
        <taxon>Scytodoidea</taxon>
        <taxon>Scytodidae</taxon>
        <taxon>Scytodes</taxon>
    </lineage>
</organism>
<feature type="signal peptide" evidence="1">
    <location>
        <begin position="1"/>
        <end position="23"/>
    </location>
</feature>
<feature type="chain" id="PRO_5001970745" evidence="1">
    <location>
        <begin position="24"/>
        <end position="62"/>
    </location>
</feature>
<accession>A0A0A0VC69</accession>
<evidence type="ECO:0000256" key="1">
    <source>
        <dbReference type="SAM" id="SignalP"/>
    </source>
</evidence>
<sequence length="62" mass="6630">MKTVAVFALLVVVLSVMYSPTDGASQPRCGYCNPMECPQVNCPCGAYMDACNCCALCRNCRG</sequence>